<evidence type="ECO:0000256" key="1">
    <source>
        <dbReference type="SAM" id="Phobius"/>
    </source>
</evidence>
<dbReference type="EMBL" id="HG739096">
    <property type="protein sequence ID" value="CDP04306.1"/>
    <property type="molecule type" value="Genomic_DNA"/>
</dbReference>
<keyword evidence="1" id="KW-0472">Membrane</keyword>
<protein>
    <submittedName>
        <fullName evidence="2">Uncharacterized protein</fullName>
    </submittedName>
</protein>
<reference evidence="3" key="1">
    <citation type="journal article" date="2014" name="Science">
        <title>The coffee genome provides insight into the convergent evolution of caffeine biosynthesis.</title>
        <authorList>
            <person name="Denoeud F."/>
            <person name="Carretero-Paulet L."/>
            <person name="Dereeper A."/>
            <person name="Droc G."/>
            <person name="Guyot R."/>
            <person name="Pietrella M."/>
            <person name="Zheng C."/>
            <person name="Alberti A."/>
            <person name="Anthony F."/>
            <person name="Aprea G."/>
            <person name="Aury J.M."/>
            <person name="Bento P."/>
            <person name="Bernard M."/>
            <person name="Bocs S."/>
            <person name="Campa C."/>
            <person name="Cenci A."/>
            <person name="Combes M.C."/>
            <person name="Crouzillat D."/>
            <person name="Da Silva C."/>
            <person name="Daddiego L."/>
            <person name="De Bellis F."/>
            <person name="Dussert S."/>
            <person name="Garsmeur O."/>
            <person name="Gayraud T."/>
            <person name="Guignon V."/>
            <person name="Jahn K."/>
            <person name="Jamilloux V."/>
            <person name="Joet T."/>
            <person name="Labadie K."/>
            <person name="Lan T."/>
            <person name="Leclercq J."/>
            <person name="Lepelley M."/>
            <person name="Leroy T."/>
            <person name="Li L.T."/>
            <person name="Librado P."/>
            <person name="Lopez L."/>
            <person name="Munoz A."/>
            <person name="Noel B."/>
            <person name="Pallavicini A."/>
            <person name="Perrotta G."/>
            <person name="Poncet V."/>
            <person name="Pot D."/>
            <person name="Priyono X."/>
            <person name="Rigoreau M."/>
            <person name="Rouard M."/>
            <person name="Rozas J."/>
            <person name="Tranchant-Dubreuil C."/>
            <person name="VanBuren R."/>
            <person name="Zhang Q."/>
            <person name="Andrade A.C."/>
            <person name="Argout X."/>
            <person name="Bertrand B."/>
            <person name="de Kochko A."/>
            <person name="Graziosi G."/>
            <person name="Henry R.J."/>
            <person name="Jayarama X."/>
            <person name="Ming R."/>
            <person name="Nagai C."/>
            <person name="Rounsley S."/>
            <person name="Sankoff D."/>
            <person name="Giuliano G."/>
            <person name="Albert V.A."/>
            <person name="Wincker P."/>
            <person name="Lashermes P."/>
        </authorList>
    </citation>
    <scope>NUCLEOTIDE SEQUENCE [LARGE SCALE GENOMIC DNA]</scope>
    <source>
        <strain evidence="3">cv. DH200-94</strain>
    </source>
</reference>
<keyword evidence="1" id="KW-0812">Transmembrane</keyword>
<dbReference type="AlphaFoldDB" id="A0A068U739"/>
<sequence>MYFCRIYFLLVLEFGVFCLVTPGYLLGVEMELLIQLELRWALMPSSLTHMWVMQILKFKMLSSEHLVNVLWMIYL</sequence>
<gene>
    <name evidence="2" type="ORF">GSCOC_T00017652001</name>
</gene>
<dbReference type="Gramene" id="CDP04306">
    <property type="protein sequence ID" value="CDP04306"/>
    <property type="gene ID" value="GSCOC_T00017652001"/>
</dbReference>
<organism evidence="2 3">
    <name type="scientific">Coffea canephora</name>
    <name type="common">Robusta coffee</name>
    <dbReference type="NCBI Taxonomy" id="49390"/>
    <lineage>
        <taxon>Eukaryota</taxon>
        <taxon>Viridiplantae</taxon>
        <taxon>Streptophyta</taxon>
        <taxon>Embryophyta</taxon>
        <taxon>Tracheophyta</taxon>
        <taxon>Spermatophyta</taxon>
        <taxon>Magnoliopsida</taxon>
        <taxon>eudicotyledons</taxon>
        <taxon>Gunneridae</taxon>
        <taxon>Pentapetalae</taxon>
        <taxon>asterids</taxon>
        <taxon>lamiids</taxon>
        <taxon>Gentianales</taxon>
        <taxon>Rubiaceae</taxon>
        <taxon>Ixoroideae</taxon>
        <taxon>Gardenieae complex</taxon>
        <taxon>Bertiereae - Coffeeae clade</taxon>
        <taxon>Coffeeae</taxon>
        <taxon>Coffea</taxon>
    </lineage>
</organism>
<dbReference type="Proteomes" id="UP000295252">
    <property type="component" value="Chromosome XI"/>
</dbReference>
<dbReference type="InParanoid" id="A0A068U739"/>
<accession>A0A068U739</accession>
<proteinExistence type="predicted"/>
<keyword evidence="3" id="KW-1185">Reference proteome</keyword>
<evidence type="ECO:0000313" key="3">
    <source>
        <dbReference type="Proteomes" id="UP000295252"/>
    </source>
</evidence>
<keyword evidence="1" id="KW-1133">Transmembrane helix</keyword>
<feature type="transmembrane region" description="Helical" evidence="1">
    <location>
        <begin position="7"/>
        <end position="26"/>
    </location>
</feature>
<name>A0A068U739_COFCA</name>
<evidence type="ECO:0000313" key="2">
    <source>
        <dbReference type="EMBL" id="CDP04306.1"/>
    </source>
</evidence>